<evidence type="ECO:0000256" key="3">
    <source>
        <dbReference type="ARBA" id="ARBA00022723"/>
    </source>
</evidence>
<evidence type="ECO:0000256" key="1">
    <source>
        <dbReference type="ARBA" id="ARBA00010171"/>
    </source>
</evidence>
<evidence type="ECO:0000256" key="4">
    <source>
        <dbReference type="ARBA" id="ARBA00022737"/>
    </source>
</evidence>
<name>A0A6A4K8T5_APOLU</name>
<dbReference type="CDD" id="cd00051">
    <property type="entry name" value="EFh"/>
    <property type="match status" value="2"/>
</dbReference>
<protein>
    <recommendedName>
        <fullName evidence="2">Structural maintenance of chromosomes protein 5</fullName>
    </recommendedName>
</protein>
<dbReference type="EMBL" id="WIXP02000003">
    <property type="protein sequence ID" value="KAF6213028.1"/>
    <property type="molecule type" value="Genomic_DNA"/>
</dbReference>
<dbReference type="OrthoDB" id="10254973at2759"/>
<keyword evidence="3" id="KW-0479">Metal-binding</keyword>
<dbReference type="PROSITE" id="PS00018">
    <property type="entry name" value="EF_HAND_1"/>
    <property type="match status" value="1"/>
</dbReference>
<dbReference type="InterPro" id="IPR011992">
    <property type="entry name" value="EF-hand-dom_pair"/>
</dbReference>
<evidence type="ECO:0000256" key="7">
    <source>
        <dbReference type="ARBA" id="ARBA00023179"/>
    </source>
</evidence>
<organism evidence="9 10">
    <name type="scientific">Apolygus lucorum</name>
    <name type="common">Small green plant bug</name>
    <name type="synonym">Lygocoris lucorum</name>
    <dbReference type="NCBI Taxonomy" id="248454"/>
    <lineage>
        <taxon>Eukaryota</taxon>
        <taxon>Metazoa</taxon>
        <taxon>Ecdysozoa</taxon>
        <taxon>Arthropoda</taxon>
        <taxon>Hexapoda</taxon>
        <taxon>Insecta</taxon>
        <taxon>Pterygota</taxon>
        <taxon>Neoptera</taxon>
        <taxon>Paraneoptera</taxon>
        <taxon>Hemiptera</taxon>
        <taxon>Heteroptera</taxon>
        <taxon>Panheteroptera</taxon>
        <taxon>Cimicomorpha</taxon>
        <taxon>Miridae</taxon>
        <taxon>Mirini</taxon>
        <taxon>Apolygus</taxon>
    </lineage>
</organism>
<dbReference type="GO" id="GO:0005509">
    <property type="term" value="F:calcium ion binding"/>
    <property type="evidence" value="ECO:0007669"/>
    <property type="project" value="InterPro"/>
</dbReference>
<keyword evidence="7" id="KW-0514">Muscle protein</keyword>
<dbReference type="PANTHER" id="PTHR45916">
    <property type="entry name" value="STRUCTURAL MAINTENANCE OF CHROMOSOMES PROTEIN 5"/>
    <property type="match status" value="1"/>
</dbReference>
<evidence type="ECO:0000313" key="9">
    <source>
        <dbReference type="EMBL" id="KAF6213028.1"/>
    </source>
</evidence>
<dbReference type="GO" id="GO:0030915">
    <property type="term" value="C:Smc5-Smc6 complex"/>
    <property type="evidence" value="ECO:0007669"/>
    <property type="project" value="TreeGrafter"/>
</dbReference>
<dbReference type="GO" id="GO:0000724">
    <property type="term" value="P:double-strand break repair via homologous recombination"/>
    <property type="evidence" value="ECO:0007669"/>
    <property type="project" value="TreeGrafter"/>
</dbReference>
<gene>
    <name evidence="9" type="ORF">GE061_010742</name>
</gene>
<sequence length="1325" mass="151975">MLTKAQEKHLRSIKFFPGMIVRIKLTNFVTYDSMEMHAYPKLNMILGPNGTGKSTFLCAVVLGLGGKPSIIGRSPNVSDYIKRDKDHAVIELELFNGDGRNHIITRKIMAKNTSNWFLQGKAVSFKKIEEILEKYNILIDNLCQILPQDRVQDFAKMDRKQLLEATQKAVGKGELYEWFLKLKGFRSDLQEGGQDLNELKKKYDAESQKLKSMEDEVKSYQEKQQVHDRIASMKKKEAWLMFESKNEERDQVTNEVQELLRLYDASKKRLKPLLNAIRKEEAAEEDLTVKIQNMETVIQNINRDIKGLIRVEIQSKGAITNFKEELEAKLKSYAEKNESIEELKKKRDLFASQVPKVSESSLTTDIYVADKSIEKFTRLLASLRSKEGEIDYQIRQANQAVRANEQRLAQASSVVDKKIELLANFKDAHLGYKWLCENRDQFRNQIYGPMFLELNVSASNKAKYIERIVSRNDLIAFVCEDSKDMTKLLQILKDQKGLRVNAVCSPPQEMSARDRFQPRIRLSHISKFGFTNYLIDLLEGPDPVLHYLCKQYNLHNIPVGTAQVDAALDSIPNELRTYFSSEQLYKTTLSRFSTNVTKSTEYIREAQLLIYSVNTELIAAIQAELDTKKEQLEEIKSEMEAIKEKKQQVDIECNQVKNQKREQARQLEYLRSGKVRLRMLDEELDQIEQNTVDPDEEKAQTAAKITKCIEKMIESEKRILQLMKDSGEVRNNLRLKKKEVEIVAWRVRERQKDSRQKEMEVKRAKETYDKKTDELSRLRAETRDLLQKAKQATNGLTMDDAQFVSTFKIEFQKFANTLEALRDEIGEQEALARCLQDAGNSEIVAEYEKRKLSLDSLEKTLTNITTKRSTIQQQSLELREKWLPTMQQFLQTINSKFEKSFEYLGCAGTVELDLTDNVEAVENYGLNVKVKFRNEGSLQALDPFTQSGGERSLSTAIFLLSLQSVIKVPFRFVDEINQGMDAFNEVRVYHLIMGSVSNEKSAQYFLITPKLLPETKMSLDTMVHVIYSGKCKANEDHNQSTSVLMRVAKKELKKIDHREKNVTRELLKLPRYMARAYFYAPITDGVLGLMEFGCQLSELYQQEQHCLAISCQVHSCDVEGRNRRATNSRGPPVSNARPTCPIPSSRTPPGIGLKMVKSRSHSTIMVPPPAQVQAMLNEDQQKTDMLKKTFNMFDTSKCGYIDTHSISTIFSTMGQILDEEELIKIITRVDYEGAGRVNFDGFCEIASHFLDDDDAEAMQEELKEAFRLYDKEGNGYITTATLKEILAALDDKLTPEDLDGMISEIDTDGSGTVDFDEFMEMMTGE</sequence>
<evidence type="ECO:0000256" key="5">
    <source>
        <dbReference type="ARBA" id="ARBA00022837"/>
    </source>
</evidence>
<dbReference type="Pfam" id="PF13499">
    <property type="entry name" value="EF-hand_7"/>
    <property type="match status" value="1"/>
</dbReference>
<dbReference type="InterPro" id="IPR002048">
    <property type="entry name" value="EF_hand_dom"/>
</dbReference>
<comment type="caution">
    <text evidence="9">The sequence shown here is derived from an EMBL/GenBank/DDBJ whole genome shotgun (WGS) entry which is preliminary data.</text>
</comment>
<dbReference type="PROSITE" id="PS50222">
    <property type="entry name" value="EF_HAND_2"/>
    <property type="match status" value="3"/>
</dbReference>
<dbReference type="SMART" id="SM00054">
    <property type="entry name" value="EFh"/>
    <property type="match status" value="4"/>
</dbReference>
<comment type="similarity">
    <text evidence="1">Belongs to the SMC family. SMC5 subfamily.</text>
</comment>
<evidence type="ECO:0000256" key="6">
    <source>
        <dbReference type="ARBA" id="ARBA00023054"/>
    </source>
</evidence>
<evidence type="ECO:0000256" key="2">
    <source>
        <dbReference type="ARBA" id="ARBA00018687"/>
    </source>
</evidence>
<dbReference type="InterPro" id="IPR027417">
    <property type="entry name" value="P-loop_NTPase"/>
</dbReference>
<dbReference type="InterPro" id="IPR003395">
    <property type="entry name" value="RecF/RecN/SMC_N"/>
</dbReference>
<evidence type="ECO:0000256" key="8">
    <source>
        <dbReference type="ARBA" id="ARBA00038202"/>
    </source>
</evidence>
<dbReference type="Gene3D" id="3.40.50.300">
    <property type="entry name" value="P-loop containing nucleotide triphosphate hydrolases"/>
    <property type="match status" value="2"/>
</dbReference>
<evidence type="ECO:0000313" key="10">
    <source>
        <dbReference type="Proteomes" id="UP000466442"/>
    </source>
</evidence>
<dbReference type="FunFam" id="1.10.238.10:FF:000103">
    <property type="entry name" value="Troponin C Ib"/>
    <property type="match status" value="1"/>
</dbReference>
<dbReference type="SUPFAM" id="SSF52540">
    <property type="entry name" value="P-loop containing nucleoside triphosphate hydrolases"/>
    <property type="match status" value="1"/>
</dbReference>
<keyword evidence="10" id="KW-1185">Reference proteome</keyword>
<dbReference type="GO" id="GO:0003697">
    <property type="term" value="F:single-stranded DNA binding"/>
    <property type="evidence" value="ECO:0007669"/>
    <property type="project" value="TreeGrafter"/>
</dbReference>
<dbReference type="PANTHER" id="PTHR45916:SF1">
    <property type="entry name" value="STRUCTURAL MAINTENANCE OF CHROMOSOMES PROTEIN 5"/>
    <property type="match status" value="1"/>
</dbReference>
<keyword evidence="4" id="KW-0677">Repeat</keyword>
<dbReference type="GO" id="GO:0005634">
    <property type="term" value="C:nucleus"/>
    <property type="evidence" value="ECO:0007669"/>
    <property type="project" value="TreeGrafter"/>
</dbReference>
<dbReference type="InterPro" id="IPR018247">
    <property type="entry name" value="EF_Hand_1_Ca_BS"/>
</dbReference>
<dbReference type="Gene3D" id="1.10.238.10">
    <property type="entry name" value="EF-hand"/>
    <property type="match status" value="2"/>
</dbReference>
<dbReference type="Pfam" id="PF02463">
    <property type="entry name" value="SMC_N"/>
    <property type="match status" value="1"/>
</dbReference>
<reference evidence="9" key="1">
    <citation type="journal article" date="2021" name="Mol. Ecol. Resour.">
        <title>Apolygus lucorum genome provides insights into omnivorousness and mesophyll feeding.</title>
        <authorList>
            <person name="Liu Y."/>
            <person name="Liu H."/>
            <person name="Wang H."/>
            <person name="Huang T."/>
            <person name="Liu B."/>
            <person name="Yang B."/>
            <person name="Yin L."/>
            <person name="Li B."/>
            <person name="Zhang Y."/>
            <person name="Zhang S."/>
            <person name="Jiang F."/>
            <person name="Zhang X."/>
            <person name="Ren Y."/>
            <person name="Wang B."/>
            <person name="Wang S."/>
            <person name="Lu Y."/>
            <person name="Wu K."/>
            <person name="Fan W."/>
            <person name="Wang G."/>
        </authorList>
    </citation>
    <scope>NUCLEOTIDE SEQUENCE</scope>
    <source>
        <strain evidence="9">12Hb</strain>
    </source>
</reference>
<keyword evidence="5" id="KW-0106">Calcium</keyword>
<dbReference type="SUPFAM" id="SSF47473">
    <property type="entry name" value="EF-hand"/>
    <property type="match status" value="1"/>
</dbReference>
<proteinExistence type="inferred from homology"/>
<dbReference type="Proteomes" id="UP000466442">
    <property type="component" value="Unassembled WGS sequence"/>
</dbReference>
<keyword evidence="6" id="KW-0175">Coiled coil</keyword>
<comment type="similarity">
    <text evidence="8">Belongs to the troponin C family.</text>
</comment>
<accession>A0A6A4K8T5</accession>